<name>A0A371EF04_MUCPR</name>
<reference evidence="1" key="1">
    <citation type="submission" date="2018-05" db="EMBL/GenBank/DDBJ databases">
        <title>Draft genome of Mucuna pruriens seed.</title>
        <authorList>
            <person name="Nnadi N.E."/>
            <person name="Vos R."/>
            <person name="Hasami M.H."/>
            <person name="Devisetty U.K."/>
            <person name="Aguiy J.C."/>
        </authorList>
    </citation>
    <scope>NUCLEOTIDE SEQUENCE [LARGE SCALE GENOMIC DNA]</scope>
    <source>
        <strain evidence="1">JCA_2017</strain>
    </source>
</reference>
<protein>
    <recommendedName>
        <fullName evidence="3">Reverse transcriptase RNase H-like domain-containing protein</fullName>
    </recommendedName>
</protein>
<sequence>MQKPSYIQELFAITETPEQQTWLHKFVGYDFTIEYKPGKENVAADALSRELKKAMDMDPKHKELVQLCQQNAHPNPQYCLNYGSHYIAVLLA</sequence>
<dbReference type="EMBL" id="QJKJ01014307">
    <property type="protein sequence ID" value="RDX64596.1"/>
    <property type="molecule type" value="Genomic_DNA"/>
</dbReference>
<comment type="caution">
    <text evidence="1">The sequence shown here is derived from an EMBL/GenBank/DDBJ whole genome shotgun (WGS) entry which is preliminary data.</text>
</comment>
<dbReference type="OrthoDB" id="10055717at2759"/>
<accession>A0A371EF04</accession>
<evidence type="ECO:0008006" key="3">
    <source>
        <dbReference type="Google" id="ProtNLM"/>
    </source>
</evidence>
<organism evidence="1 2">
    <name type="scientific">Mucuna pruriens</name>
    <name type="common">Velvet bean</name>
    <name type="synonym">Dolichos pruriens</name>
    <dbReference type="NCBI Taxonomy" id="157652"/>
    <lineage>
        <taxon>Eukaryota</taxon>
        <taxon>Viridiplantae</taxon>
        <taxon>Streptophyta</taxon>
        <taxon>Embryophyta</taxon>
        <taxon>Tracheophyta</taxon>
        <taxon>Spermatophyta</taxon>
        <taxon>Magnoliopsida</taxon>
        <taxon>eudicotyledons</taxon>
        <taxon>Gunneridae</taxon>
        <taxon>Pentapetalae</taxon>
        <taxon>rosids</taxon>
        <taxon>fabids</taxon>
        <taxon>Fabales</taxon>
        <taxon>Fabaceae</taxon>
        <taxon>Papilionoideae</taxon>
        <taxon>50 kb inversion clade</taxon>
        <taxon>NPAAA clade</taxon>
        <taxon>indigoferoid/millettioid clade</taxon>
        <taxon>Phaseoleae</taxon>
        <taxon>Mucuna</taxon>
    </lineage>
</organism>
<gene>
    <name evidence="1" type="ORF">CR513_56834</name>
</gene>
<dbReference type="AlphaFoldDB" id="A0A371EF04"/>
<dbReference type="Proteomes" id="UP000257109">
    <property type="component" value="Unassembled WGS sequence"/>
</dbReference>
<evidence type="ECO:0000313" key="2">
    <source>
        <dbReference type="Proteomes" id="UP000257109"/>
    </source>
</evidence>
<keyword evidence="2" id="KW-1185">Reference proteome</keyword>
<feature type="non-terminal residue" evidence="1">
    <location>
        <position position="1"/>
    </location>
</feature>
<evidence type="ECO:0000313" key="1">
    <source>
        <dbReference type="EMBL" id="RDX64596.1"/>
    </source>
</evidence>
<proteinExistence type="predicted"/>